<dbReference type="InterPro" id="IPR000326">
    <property type="entry name" value="PAP2/HPO"/>
</dbReference>
<organism evidence="3 4">
    <name type="scientific">Cohnella endophytica</name>
    <dbReference type="NCBI Taxonomy" id="2419778"/>
    <lineage>
        <taxon>Bacteria</taxon>
        <taxon>Bacillati</taxon>
        <taxon>Bacillota</taxon>
        <taxon>Bacilli</taxon>
        <taxon>Bacillales</taxon>
        <taxon>Paenibacillaceae</taxon>
        <taxon>Cohnella</taxon>
    </lineage>
</organism>
<feature type="transmembrane region" description="Helical" evidence="1">
    <location>
        <begin position="148"/>
        <end position="167"/>
    </location>
</feature>
<accession>A0A494Y1N5</accession>
<feature type="domain" description="Phosphatidic acid phosphatase type 2/haloperoxidase" evidence="2">
    <location>
        <begin position="79"/>
        <end position="189"/>
    </location>
</feature>
<evidence type="ECO:0000313" key="3">
    <source>
        <dbReference type="EMBL" id="RKP56161.1"/>
    </source>
</evidence>
<keyword evidence="4" id="KW-1185">Reference proteome</keyword>
<proteinExistence type="predicted"/>
<feature type="transmembrane region" description="Helical" evidence="1">
    <location>
        <begin position="47"/>
        <end position="69"/>
    </location>
</feature>
<dbReference type="CDD" id="cd03386">
    <property type="entry name" value="PAP2_Aur1_like"/>
    <property type="match status" value="1"/>
</dbReference>
<dbReference type="Gene3D" id="1.20.144.10">
    <property type="entry name" value="Phosphatidic acid phosphatase type 2/haloperoxidase"/>
    <property type="match status" value="1"/>
</dbReference>
<dbReference type="OrthoDB" id="9790723at2"/>
<dbReference type="Proteomes" id="UP000282076">
    <property type="component" value="Unassembled WGS sequence"/>
</dbReference>
<sequence>MPSRTYKPLLWLLAIPLLNLLYALQNHSSTGVQSLVTEVDRNTPFIPAFSVPYLLWYPFLFIVLTLILLRDKRQYYRTLLSLCLGLLVSNLIFLMFQTTVPRPEVPAMGTFNRLVSLVYANDEPYNCFPSIHVMTSTLMLFGSAALRWQVRIPVVVFALSIIASTLFIKQHVIADVLAGILIAPLVYWAADLLLEKLSSRKKAPSPNAREVSRRHAIDE</sequence>
<feature type="transmembrane region" description="Helical" evidence="1">
    <location>
        <begin position="76"/>
        <end position="96"/>
    </location>
</feature>
<dbReference type="AlphaFoldDB" id="A0A494Y1N5"/>
<comment type="caution">
    <text evidence="3">The sequence shown here is derived from an EMBL/GenBank/DDBJ whole genome shotgun (WGS) entry which is preliminary data.</text>
</comment>
<dbReference type="InterPro" id="IPR036938">
    <property type="entry name" value="PAP2/HPO_sf"/>
</dbReference>
<evidence type="ECO:0000313" key="4">
    <source>
        <dbReference type="Proteomes" id="UP000282076"/>
    </source>
</evidence>
<dbReference type="Pfam" id="PF01569">
    <property type="entry name" value="PAP2"/>
    <property type="match status" value="1"/>
</dbReference>
<keyword evidence="1" id="KW-0472">Membrane</keyword>
<gene>
    <name evidence="3" type="ORF">D7Z26_05820</name>
</gene>
<keyword evidence="1" id="KW-0812">Transmembrane</keyword>
<dbReference type="RefSeq" id="WP_120975128.1">
    <property type="nucleotide sequence ID" value="NZ_RBZM01000003.1"/>
</dbReference>
<protein>
    <submittedName>
        <fullName evidence="3">Inositol phosphorylceramide synthase</fullName>
    </submittedName>
</protein>
<evidence type="ECO:0000259" key="2">
    <source>
        <dbReference type="Pfam" id="PF01569"/>
    </source>
</evidence>
<name>A0A494Y1N5_9BACL</name>
<keyword evidence="1" id="KW-1133">Transmembrane helix</keyword>
<dbReference type="GO" id="GO:0016020">
    <property type="term" value="C:membrane"/>
    <property type="evidence" value="ECO:0007669"/>
    <property type="project" value="UniProtKB-SubCell"/>
</dbReference>
<evidence type="ECO:0000256" key="1">
    <source>
        <dbReference type="SAM" id="Phobius"/>
    </source>
</evidence>
<dbReference type="EMBL" id="RBZM01000003">
    <property type="protein sequence ID" value="RKP56161.1"/>
    <property type="molecule type" value="Genomic_DNA"/>
</dbReference>
<dbReference type="SUPFAM" id="SSF48317">
    <property type="entry name" value="Acid phosphatase/Vanadium-dependent haloperoxidase"/>
    <property type="match status" value="1"/>
</dbReference>
<reference evidence="3 4" key="1">
    <citation type="submission" date="2018-10" db="EMBL/GenBank/DDBJ databases">
        <title>Cohnella sp. M2MS4P-1, whole genome shotgun sequence.</title>
        <authorList>
            <person name="Tuo L."/>
        </authorList>
    </citation>
    <scope>NUCLEOTIDE SEQUENCE [LARGE SCALE GENOMIC DNA]</scope>
    <source>
        <strain evidence="3 4">M2MS4P-1</strain>
    </source>
</reference>
<feature type="transmembrane region" description="Helical" evidence="1">
    <location>
        <begin position="172"/>
        <end position="190"/>
    </location>
</feature>